<keyword evidence="9" id="KW-0788">Thiol protease</keyword>
<evidence type="ECO:0000256" key="3">
    <source>
        <dbReference type="ARBA" id="ARBA00009085"/>
    </source>
</evidence>
<dbReference type="AlphaFoldDB" id="A0A2P5YTX1"/>
<evidence type="ECO:0000256" key="7">
    <source>
        <dbReference type="ARBA" id="ARBA00022989"/>
    </source>
</evidence>
<evidence type="ECO:0000256" key="4">
    <source>
        <dbReference type="ARBA" id="ARBA00022448"/>
    </source>
</evidence>
<feature type="transmembrane region" description="Helical" evidence="10">
    <location>
        <begin position="72"/>
        <end position="92"/>
    </location>
</feature>
<feature type="transmembrane region" description="Helical" evidence="10">
    <location>
        <begin position="748"/>
        <end position="766"/>
    </location>
</feature>
<dbReference type="PROSITE" id="PS50235">
    <property type="entry name" value="USP_3"/>
    <property type="match status" value="1"/>
</dbReference>
<dbReference type="GO" id="GO:0006508">
    <property type="term" value="P:proteolysis"/>
    <property type="evidence" value="ECO:0007669"/>
    <property type="project" value="UniProtKB-KW"/>
</dbReference>
<dbReference type="FunFam" id="1.20.1740.10:FF:000035">
    <property type="entry name" value="Cationic amino acid transporter 5"/>
    <property type="match status" value="1"/>
</dbReference>
<dbReference type="Gene3D" id="1.20.1740.10">
    <property type="entry name" value="Amino acid/polyamine transporter I"/>
    <property type="match status" value="1"/>
</dbReference>
<dbReference type="InterPro" id="IPR038765">
    <property type="entry name" value="Papain-like_cys_pep_sf"/>
</dbReference>
<keyword evidence="5 10" id="KW-0812">Transmembrane</keyword>
<dbReference type="Gene3D" id="3.90.70.10">
    <property type="entry name" value="Cysteine proteinases"/>
    <property type="match status" value="2"/>
</dbReference>
<dbReference type="GO" id="GO:0015171">
    <property type="term" value="F:amino acid transmembrane transporter activity"/>
    <property type="evidence" value="ECO:0007669"/>
    <property type="project" value="TreeGrafter"/>
</dbReference>
<feature type="transmembrane region" description="Helical" evidence="10">
    <location>
        <begin position="901"/>
        <end position="919"/>
    </location>
</feature>
<comment type="similarity">
    <text evidence="3 9">Belongs to the peptidase C19 family.</text>
</comment>
<dbReference type="GO" id="GO:0005886">
    <property type="term" value="C:plasma membrane"/>
    <property type="evidence" value="ECO:0007669"/>
    <property type="project" value="UniProtKB-ARBA"/>
</dbReference>
<dbReference type="PANTHER" id="PTHR43243:SF62">
    <property type="entry name" value="CATIONIC AMINO ACID TRANSPORTER 8, VACUOLAR"/>
    <property type="match status" value="1"/>
</dbReference>
<keyword evidence="7 10" id="KW-1133">Transmembrane helix</keyword>
<evidence type="ECO:0000256" key="1">
    <source>
        <dbReference type="ARBA" id="ARBA00004141"/>
    </source>
</evidence>
<dbReference type="InterPro" id="IPR002293">
    <property type="entry name" value="AA/rel_permease1"/>
</dbReference>
<comment type="function">
    <text evidence="9">Recognizes and hydrolyzes the peptide bond at the C-terminal Gly of ubiquitin. Involved in the processing of poly-ubiquitin precursors as well as that of ubiquitinated proteins.</text>
</comment>
<dbReference type="GO" id="GO:0016579">
    <property type="term" value="P:protein deubiquitination"/>
    <property type="evidence" value="ECO:0007669"/>
    <property type="project" value="InterPro"/>
</dbReference>
<name>A0A2P5YTX1_GOSBA</name>
<evidence type="ECO:0000256" key="5">
    <source>
        <dbReference type="ARBA" id="ARBA00022692"/>
    </source>
</evidence>
<dbReference type="Pfam" id="PF13520">
    <property type="entry name" value="AA_permease_2"/>
    <property type="match status" value="1"/>
</dbReference>
<dbReference type="PANTHER" id="PTHR43243">
    <property type="entry name" value="INNER MEMBRANE TRANSPORTER YGJI-RELATED"/>
    <property type="match status" value="1"/>
</dbReference>
<evidence type="ECO:0000313" key="12">
    <source>
        <dbReference type="EMBL" id="PPS19035.1"/>
    </source>
</evidence>
<dbReference type="EC" id="3.4.19.12" evidence="9"/>
<feature type="transmembrane region" description="Helical" evidence="10">
    <location>
        <begin position="585"/>
        <end position="607"/>
    </location>
</feature>
<dbReference type="Pfam" id="PF00443">
    <property type="entry name" value="UCH"/>
    <property type="match status" value="1"/>
</dbReference>
<dbReference type="OrthoDB" id="2248014at2759"/>
<keyword evidence="4" id="KW-0813">Transport</keyword>
<dbReference type="SUPFAM" id="SSF54001">
    <property type="entry name" value="Cysteine proteinases"/>
    <property type="match status" value="1"/>
</dbReference>
<feature type="transmembrane region" description="Helical" evidence="10">
    <location>
        <begin position="628"/>
        <end position="649"/>
    </location>
</feature>
<feature type="transmembrane region" description="Helical" evidence="10">
    <location>
        <begin position="708"/>
        <end position="728"/>
    </location>
</feature>
<feature type="transmembrane region" description="Helical" evidence="10">
    <location>
        <begin position="824"/>
        <end position="847"/>
    </location>
</feature>
<evidence type="ECO:0000259" key="11">
    <source>
        <dbReference type="PROSITE" id="PS50235"/>
    </source>
</evidence>
<comment type="subcellular location">
    <subcellularLocation>
        <location evidence="1">Membrane</location>
        <topology evidence="1">Multi-pass membrane protein</topology>
    </subcellularLocation>
</comment>
<gene>
    <name evidence="12" type="ORF">GOBAR_AA01528</name>
</gene>
<dbReference type="GO" id="GO:0004843">
    <property type="term" value="F:cysteine-type deubiquitinase activity"/>
    <property type="evidence" value="ECO:0007669"/>
    <property type="project" value="UniProtKB-UniRule"/>
</dbReference>
<protein>
    <recommendedName>
        <fullName evidence="9">Ubiquitin carboxyl-terminal hydrolase</fullName>
        <ecNumber evidence="9">3.4.19.12</ecNumber>
    </recommendedName>
</protein>
<accession>A0A2P5YTX1</accession>
<feature type="transmembrane region" description="Helical" evidence="10">
    <location>
        <begin position="778"/>
        <end position="804"/>
    </location>
</feature>
<dbReference type="PROSITE" id="PS00973">
    <property type="entry name" value="USP_2"/>
    <property type="match status" value="1"/>
</dbReference>
<dbReference type="InterPro" id="IPR028889">
    <property type="entry name" value="USP"/>
</dbReference>
<reference evidence="12 13" key="1">
    <citation type="submission" date="2015-01" db="EMBL/GenBank/DDBJ databases">
        <title>Genome of allotetraploid Gossypium barbadense reveals genomic plasticity and fiber elongation in cotton evolution.</title>
        <authorList>
            <person name="Chen X."/>
            <person name="Liu X."/>
            <person name="Zhao B."/>
            <person name="Zheng H."/>
            <person name="Hu Y."/>
            <person name="Lu G."/>
            <person name="Yang C."/>
            <person name="Chen J."/>
            <person name="Shan C."/>
            <person name="Zhang L."/>
            <person name="Zhou Y."/>
            <person name="Wang L."/>
            <person name="Guo W."/>
            <person name="Bai Y."/>
            <person name="Ruan J."/>
            <person name="Shangguan X."/>
            <person name="Mao Y."/>
            <person name="Jiang J."/>
            <person name="Zhu Y."/>
            <person name="Lei J."/>
            <person name="Kang H."/>
            <person name="Chen S."/>
            <person name="He X."/>
            <person name="Wang R."/>
            <person name="Wang Y."/>
            <person name="Chen J."/>
            <person name="Wang L."/>
            <person name="Yu S."/>
            <person name="Wang B."/>
            <person name="Wei J."/>
            <person name="Song S."/>
            <person name="Lu X."/>
            <person name="Gao Z."/>
            <person name="Gu W."/>
            <person name="Deng X."/>
            <person name="Ma D."/>
            <person name="Wang S."/>
            <person name="Liang W."/>
            <person name="Fang L."/>
            <person name="Cai C."/>
            <person name="Zhu X."/>
            <person name="Zhou B."/>
            <person name="Zhang Y."/>
            <person name="Chen Z."/>
            <person name="Xu S."/>
            <person name="Zhu R."/>
            <person name="Wang S."/>
            <person name="Zhang T."/>
            <person name="Zhao G."/>
        </authorList>
    </citation>
    <scope>NUCLEOTIDE SEQUENCE [LARGE SCALE GENOMIC DNA]</scope>
    <source>
        <strain evidence="13">cv. Xinhai21</strain>
        <tissue evidence="12">Leaf</tissue>
    </source>
</reference>
<evidence type="ECO:0000256" key="8">
    <source>
        <dbReference type="ARBA" id="ARBA00023136"/>
    </source>
</evidence>
<comment type="catalytic activity">
    <reaction evidence="9">
        <text>Thiol-dependent hydrolysis of ester, thioester, amide, peptide and isopeptide bonds formed by the C-terminal Gly of ubiquitin (a 76-residue protein attached to proteins as an intracellular targeting signal).</text>
        <dbReference type="EC" id="3.4.19.12"/>
    </reaction>
</comment>
<feature type="transmembrane region" description="Helical" evidence="10">
    <location>
        <begin position="552"/>
        <end position="573"/>
    </location>
</feature>
<evidence type="ECO:0000256" key="9">
    <source>
        <dbReference type="RuleBase" id="RU366025"/>
    </source>
</evidence>
<dbReference type="InterPro" id="IPR018200">
    <property type="entry name" value="USP_CS"/>
</dbReference>
<feature type="transmembrane region" description="Helical" evidence="10">
    <location>
        <begin position="876"/>
        <end position="895"/>
    </location>
</feature>
<dbReference type="EMBL" id="KZ662793">
    <property type="protein sequence ID" value="PPS19035.1"/>
    <property type="molecule type" value="Genomic_DNA"/>
</dbReference>
<organism evidence="12 13">
    <name type="scientific">Gossypium barbadense</name>
    <name type="common">Sea Island cotton</name>
    <name type="synonym">Hibiscus barbadensis</name>
    <dbReference type="NCBI Taxonomy" id="3634"/>
    <lineage>
        <taxon>Eukaryota</taxon>
        <taxon>Viridiplantae</taxon>
        <taxon>Streptophyta</taxon>
        <taxon>Embryophyta</taxon>
        <taxon>Tracheophyta</taxon>
        <taxon>Spermatophyta</taxon>
        <taxon>Magnoliopsida</taxon>
        <taxon>eudicotyledons</taxon>
        <taxon>Gunneridae</taxon>
        <taxon>Pentapetalae</taxon>
        <taxon>rosids</taxon>
        <taxon>malvids</taxon>
        <taxon>Malvales</taxon>
        <taxon>Malvaceae</taxon>
        <taxon>Malvoideae</taxon>
        <taxon>Gossypium</taxon>
    </lineage>
</organism>
<evidence type="ECO:0000256" key="2">
    <source>
        <dbReference type="ARBA" id="ARBA00008572"/>
    </source>
</evidence>
<keyword evidence="9" id="KW-0833">Ubl conjugation pathway</keyword>
<keyword evidence="9" id="KW-0378">Hydrolase</keyword>
<feature type="domain" description="USP" evidence="11">
    <location>
        <begin position="112"/>
        <end position="499"/>
    </location>
</feature>
<dbReference type="PROSITE" id="PS00972">
    <property type="entry name" value="USP_1"/>
    <property type="match status" value="1"/>
</dbReference>
<dbReference type="InterPro" id="IPR001394">
    <property type="entry name" value="Peptidase_C19_UCH"/>
</dbReference>
<evidence type="ECO:0000256" key="6">
    <source>
        <dbReference type="ARBA" id="ARBA00022970"/>
    </source>
</evidence>
<sequence>MSLKSSHFSNEVESCKILHSINCLGKLWFNYLVGFSVSNRKDMEQETSMRAIIRNWEHGYRALLHMRWAADFGFHISVVGLVGVVGFVLAIIRDGKLGEKRKKHLEKLCLVPGLQNLGNNCFLNVILQALASCSYFQSFLPKILDECESTLVDRQGESLPLTITLSDLLEELCMAGERRVSLSPHKVMSALSLYIQNFDLTSQQDAAEAFLHLLSSLREEFSDIYLPNQSTLADIFASQTSRILTPERKEVQNEQKRWQQHYLGPFDGIIGSILSCRSCSYQILCLHLQRASINEFGELIKLQGHIAFPLILDLSPFMTTEVEITNWEGVHKGQLKLQNQKTMPHLNLINAQYESILNRISKPTGEKVSSEILVANGSQCTTSPGESLPEKSKLYPTDGCSKASNIDMHEQHNDKISLTSKLPPSETKLYRLASVVEHFGRPGGGHYTVYRSMRTKSDEEDSDEYSEPATTKWFCISDSQEKPISSTTKRSYWRWSKTDFFPETSFQTLSSYKTALSQTCPRLSDRLLARSSSTDELVTLQKVSENPMQKCLTWWDLIWLGFGSVVGSGIFVITGQEAHNNAGPAIVLSYAISGLSALLSVFCYTEFAAEIPVAGGSFSYLRVELGDFVAFIAAGNILLEALVGAAGLGRSWSSYFASMIKNDSDFLRIKVDSLPVGFNLLDPLAVVVLLVANGIAMSGTKRTSWLNWIASLVSGAVIVFVIVFGFIHAKTSNLEPFFPYGIEGVFRAAAVVYWSYTGFDMVANMAEETKKPSRDIPIGLVGSMSGITVVYCLMALALTMMVKYTEIDVNAAYSVVFEQIGMNWAKYLVSICALKGMTTSLLVGSLGQARYTTQIARAHMIPPFFALIHPKTGTPVYATLLVTLISAIVALFSSLDVLSSVLSFSTLFIFMLIAVALLVRRYYVKDVTPKNDLFSFLVITTVLRPSDVAILTKVSTIAASFVPVDISIVDDVV</sequence>
<evidence type="ECO:0000256" key="10">
    <source>
        <dbReference type="SAM" id="Phobius"/>
    </source>
</evidence>
<proteinExistence type="inferred from homology"/>
<keyword evidence="9" id="KW-0645">Protease</keyword>
<dbReference type="Proteomes" id="UP000239757">
    <property type="component" value="Unassembled WGS sequence"/>
</dbReference>
<comment type="similarity">
    <text evidence="2">Belongs to the amino acid-polyamine-organocation (APC) superfamily. Cationic amino acid transporter (CAT) (TC 2.A.3.3) family.</text>
</comment>
<keyword evidence="6" id="KW-0029">Amino-acid transport</keyword>
<evidence type="ECO:0000313" key="13">
    <source>
        <dbReference type="Proteomes" id="UP000239757"/>
    </source>
</evidence>
<keyword evidence="8 10" id="KW-0472">Membrane</keyword>